<evidence type="ECO:0000313" key="2">
    <source>
        <dbReference type="Proteomes" id="UP000887565"/>
    </source>
</evidence>
<dbReference type="Proteomes" id="UP000887565">
    <property type="component" value="Unplaced"/>
</dbReference>
<sequence>MALLLLTSRTGTGIPTTPSETTPTSAVADVEEMVPRKICSRSMNELRACRSPSVPEHARRAYLE</sequence>
<feature type="region of interest" description="Disordered" evidence="1">
    <location>
        <begin position="1"/>
        <end position="27"/>
    </location>
</feature>
<name>A0A915J7B6_ROMCU</name>
<evidence type="ECO:0000256" key="1">
    <source>
        <dbReference type="SAM" id="MobiDB-lite"/>
    </source>
</evidence>
<evidence type="ECO:0000313" key="3">
    <source>
        <dbReference type="WBParaSite" id="nRc.2.0.1.t22030-RA"/>
    </source>
</evidence>
<keyword evidence="2" id="KW-1185">Reference proteome</keyword>
<dbReference type="AlphaFoldDB" id="A0A915J7B6"/>
<accession>A0A915J7B6</accession>
<dbReference type="WBParaSite" id="nRc.2.0.1.t22030-RA">
    <property type="protein sequence ID" value="nRc.2.0.1.t22030-RA"/>
    <property type="gene ID" value="nRc.2.0.1.g22030"/>
</dbReference>
<reference evidence="3" key="1">
    <citation type="submission" date="2022-11" db="UniProtKB">
        <authorList>
            <consortium name="WormBaseParasite"/>
        </authorList>
    </citation>
    <scope>IDENTIFICATION</scope>
</reference>
<protein>
    <submittedName>
        <fullName evidence="3">Secreted protein</fullName>
    </submittedName>
</protein>
<feature type="compositionally biased region" description="Low complexity" evidence="1">
    <location>
        <begin position="10"/>
        <end position="25"/>
    </location>
</feature>
<proteinExistence type="predicted"/>
<organism evidence="2 3">
    <name type="scientific">Romanomermis culicivorax</name>
    <name type="common">Nematode worm</name>
    <dbReference type="NCBI Taxonomy" id="13658"/>
    <lineage>
        <taxon>Eukaryota</taxon>
        <taxon>Metazoa</taxon>
        <taxon>Ecdysozoa</taxon>
        <taxon>Nematoda</taxon>
        <taxon>Enoplea</taxon>
        <taxon>Dorylaimia</taxon>
        <taxon>Mermithida</taxon>
        <taxon>Mermithoidea</taxon>
        <taxon>Mermithidae</taxon>
        <taxon>Romanomermis</taxon>
    </lineage>
</organism>